<dbReference type="AlphaFoldDB" id="A0A9X0CS85"/>
<gene>
    <name evidence="2" type="ORF">OS493_009107</name>
</gene>
<feature type="compositionally biased region" description="Polar residues" evidence="1">
    <location>
        <begin position="312"/>
        <end position="322"/>
    </location>
</feature>
<feature type="region of interest" description="Disordered" evidence="1">
    <location>
        <begin position="609"/>
        <end position="654"/>
    </location>
</feature>
<accession>A0A9X0CS85</accession>
<feature type="compositionally biased region" description="Basic and acidic residues" evidence="1">
    <location>
        <begin position="171"/>
        <end position="180"/>
    </location>
</feature>
<reference evidence="2" key="1">
    <citation type="submission" date="2023-01" db="EMBL/GenBank/DDBJ databases">
        <title>Genome assembly of the deep-sea coral Lophelia pertusa.</title>
        <authorList>
            <person name="Herrera S."/>
            <person name="Cordes E."/>
        </authorList>
    </citation>
    <scope>NUCLEOTIDE SEQUENCE</scope>
    <source>
        <strain evidence="2">USNM1676648</strain>
        <tissue evidence="2">Polyp</tissue>
    </source>
</reference>
<feature type="compositionally biased region" description="Basic and acidic residues" evidence="1">
    <location>
        <begin position="277"/>
        <end position="298"/>
    </location>
</feature>
<keyword evidence="3" id="KW-1185">Reference proteome</keyword>
<feature type="compositionally biased region" description="Basic and acidic residues" evidence="1">
    <location>
        <begin position="408"/>
        <end position="432"/>
    </location>
</feature>
<feature type="region of interest" description="Disordered" evidence="1">
    <location>
        <begin position="713"/>
        <end position="750"/>
    </location>
</feature>
<feature type="compositionally biased region" description="Basic and acidic residues" evidence="1">
    <location>
        <begin position="724"/>
        <end position="748"/>
    </location>
</feature>
<comment type="caution">
    <text evidence="2">The sequence shown here is derived from an EMBL/GenBank/DDBJ whole genome shotgun (WGS) entry which is preliminary data.</text>
</comment>
<feature type="compositionally biased region" description="Basic and acidic residues" evidence="1">
    <location>
        <begin position="548"/>
        <end position="558"/>
    </location>
</feature>
<feature type="compositionally biased region" description="Polar residues" evidence="1">
    <location>
        <begin position="559"/>
        <end position="573"/>
    </location>
</feature>
<feature type="region of interest" description="Disordered" evidence="1">
    <location>
        <begin position="263"/>
        <end position="353"/>
    </location>
</feature>
<feature type="compositionally biased region" description="Basic residues" evidence="1">
    <location>
        <begin position="464"/>
        <end position="479"/>
    </location>
</feature>
<sequence>MAHSWVCCCCCRVRRSKRANATQTAAEGLIRNVNRSENHHPALELEILPRAPSWEFVQQGLHVDGNHFQRIRSHDLISGPDSPVNILVHSTPARSLGMSYTSHPLVTSRVPKITVTGATPEVLSPRDSVSNASLVTLNEVDMETLDDVIQRPVEPVRTTDSAVTEYTDPDEDKKSSKTRRELAFQNDTATYTSPKSPTAGEIISWFHPEQACEASVDAEENKTEKINYGSLSFGHRYSLVSSDCISLSSESSRSSVDSIVFADEGPGSSGVYSNKTPSKEFTPRAADEGIFSDERDSPAKASAIEDADMCSEASTPQTSRVNAQFPVLVANGKRDTSEGEESRETTTKWSVLSNESNEDSYDLVELLMDAPPSPLSSLKRRSREAGNSLSSEERASVENKPSTAREGSVSEREDGHESESTDASSDRHRSCDEMETGVSGLPSSPDEVNKRHTFDFSQLSKSPRSPRRRRDRKHRRTKRKEFDNFVVTALRPGKYGSLRRSIDRLAKIQEDTEETFLLNTEAALNSCIPEDEVLSSPSHVTDELLKKNENDSTDKQEDSSNAPVNNPKENSVMSARENFMKRKRMKRFLSKELTPGKYSSVRCESASSDENEFAERQHMLSSTLSADSLPSRHSSGINRRTNGANRRKEFRGKTVSLPDVIRSTGNKFKPEVDDQPSITNQIKNSPNAVLFKSAENNTRHRDLVPVLNKRHTYDFTNNSAGPTETREQLRHKEDGMRSAEDCHQRRSQSEVAADLADSQVSTSLEFRSYCVSFRVGFSPAQTLIHATPFKMAPGDIPESEESSCLASKLVRVPN</sequence>
<organism evidence="2 3">
    <name type="scientific">Desmophyllum pertusum</name>
    <dbReference type="NCBI Taxonomy" id="174260"/>
    <lineage>
        <taxon>Eukaryota</taxon>
        <taxon>Metazoa</taxon>
        <taxon>Cnidaria</taxon>
        <taxon>Anthozoa</taxon>
        <taxon>Hexacorallia</taxon>
        <taxon>Scleractinia</taxon>
        <taxon>Caryophylliina</taxon>
        <taxon>Caryophylliidae</taxon>
        <taxon>Desmophyllum</taxon>
    </lineage>
</organism>
<feature type="compositionally biased region" description="Polar residues" evidence="1">
    <location>
        <begin position="619"/>
        <end position="644"/>
    </location>
</feature>
<feature type="region of interest" description="Disordered" evidence="1">
    <location>
        <begin position="548"/>
        <end position="573"/>
    </location>
</feature>
<protein>
    <submittedName>
        <fullName evidence="2">Uncharacterized protein</fullName>
    </submittedName>
</protein>
<evidence type="ECO:0000256" key="1">
    <source>
        <dbReference type="SAM" id="MobiDB-lite"/>
    </source>
</evidence>
<feature type="compositionally biased region" description="Basic and acidic residues" evidence="1">
    <location>
        <begin position="332"/>
        <end position="346"/>
    </location>
</feature>
<feature type="region of interest" description="Disordered" evidence="1">
    <location>
        <begin position="371"/>
        <end position="480"/>
    </location>
</feature>
<feature type="region of interest" description="Disordered" evidence="1">
    <location>
        <begin position="152"/>
        <end position="180"/>
    </location>
</feature>
<dbReference type="Proteomes" id="UP001163046">
    <property type="component" value="Unassembled WGS sequence"/>
</dbReference>
<name>A0A9X0CS85_9CNID</name>
<dbReference type="OrthoDB" id="6356248at2759"/>
<evidence type="ECO:0000313" key="2">
    <source>
        <dbReference type="EMBL" id="KAJ7373785.1"/>
    </source>
</evidence>
<evidence type="ECO:0000313" key="3">
    <source>
        <dbReference type="Proteomes" id="UP001163046"/>
    </source>
</evidence>
<dbReference type="EMBL" id="MU826829">
    <property type="protein sequence ID" value="KAJ7373785.1"/>
    <property type="molecule type" value="Genomic_DNA"/>
</dbReference>
<proteinExistence type="predicted"/>